<reference evidence="1" key="1">
    <citation type="submission" date="2018-05" db="EMBL/GenBank/DDBJ databases">
        <authorList>
            <person name="Lanie J.A."/>
            <person name="Ng W.-L."/>
            <person name="Kazmierczak K.M."/>
            <person name="Andrzejewski T.M."/>
            <person name="Davidsen T.M."/>
            <person name="Wayne K.J."/>
            <person name="Tettelin H."/>
            <person name="Glass J.I."/>
            <person name="Rusch D."/>
            <person name="Podicherti R."/>
            <person name="Tsui H.-C.T."/>
            <person name="Winkler M.E."/>
        </authorList>
    </citation>
    <scope>NUCLEOTIDE SEQUENCE</scope>
</reference>
<gene>
    <name evidence="1" type="ORF">METZ01_LOCUS312980</name>
</gene>
<protein>
    <submittedName>
        <fullName evidence="1">Uncharacterized protein</fullName>
    </submittedName>
</protein>
<sequence length="35" mass="4119">RPNKVICLLVKFLLKSKIWPKVVFGFSILIYVTRV</sequence>
<dbReference type="AlphaFoldDB" id="A0A382NGD7"/>
<organism evidence="1">
    <name type="scientific">marine metagenome</name>
    <dbReference type="NCBI Taxonomy" id="408172"/>
    <lineage>
        <taxon>unclassified sequences</taxon>
        <taxon>metagenomes</taxon>
        <taxon>ecological metagenomes</taxon>
    </lineage>
</organism>
<proteinExistence type="predicted"/>
<feature type="non-terminal residue" evidence="1">
    <location>
        <position position="1"/>
    </location>
</feature>
<evidence type="ECO:0000313" key="1">
    <source>
        <dbReference type="EMBL" id="SVC60126.1"/>
    </source>
</evidence>
<name>A0A382NGD7_9ZZZZ</name>
<dbReference type="EMBL" id="UINC01100228">
    <property type="protein sequence ID" value="SVC60126.1"/>
    <property type="molecule type" value="Genomic_DNA"/>
</dbReference>
<accession>A0A382NGD7</accession>